<evidence type="ECO:0000256" key="3">
    <source>
        <dbReference type="SAM" id="MobiDB-lite"/>
    </source>
</evidence>
<feature type="domain" description="J" evidence="4">
    <location>
        <begin position="16"/>
        <end position="80"/>
    </location>
</feature>
<sequence length="496" mass="54762">MANPKIAQINNADPNDPRAMLGVGPDADKAAITKAWKEISRSIHPDKNLDEQQAATEATQKLNNARDFIIAELEKLEQLNTASLVNSSSAPLAITDGPEEKPTAEDTDTLTPQDQYDQMMKKLKERFDADPSATVTSAEFDEATKAHNAANDFATEVLEEKYSQLDGQYEEALSKYETKRDQLETDYQAKIEELQQRWAGEEGMTYDDYKAEHEKISTQYQSDNEANSEEFQQSQNEHSAGKVKAYDEYVKTCQANDQKHLELSQQWDKQIAAEQQAEATRKAGAKDDKEEKKGNAEDANERIGPPKEQDKEKKKDKKDPLMELVDELNDFVKQTNKEITDFFKDKASENWDKLKNTGPMKTLAGALDEAKQFAKDKAGDAWDKLSESDAANALSSAKEKVSGLKEKIGDAFSQVMNSAANAIASGVHNAVTPKAKKDADQPELQAPSDGVTTNTTAESRISLADPKGSIAQNNTLVTTPKPSPDTPNVHTTPTKS</sequence>
<dbReference type="EMBL" id="CP071527">
    <property type="protein sequence ID" value="USQ13932.1"/>
    <property type="molecule type" value="Genomic_DNA"/>
</dbReference>
<reference evidence="5" key="1">
    <citation type="submission" date="2021-03" db="EMBL/GenBank/DDBJ databases">
        <title>Legionella lytica PCM 2298.</title>
        <authorList>
            <person name="Koper P."/>
        </authorList>
    </citation>
    <scope>NUCLEOTIDE SEQUENCE</scope>
    <source>
        <strain evidence="5">PCM 2298</strain>
    </source>
</reference>
<dbReference type="RefSeq" id="WP_252580320.1">
    <property type="nucleotide sequence ID" value="NZ_CP071527.1"/>
</dbReference>
<name>A0ABY4Y8J4_9GAMM</name>
<keyword evidence="2" id="KW-0175">Coiled coil</keyword>
<feature type="coiled-coil region" evidence="2">
    <location>
        <begin position="155"/>
        <end position="193"/>
    </location>
</feature>
<dbReference type="PROSITE" id="PS50076">
    <property type="entry name" value="DNAJ_2"/>
    <property type="match status" value="1"/>
</dbReference>
<evidence type="ECO:0000256" key="1">
    <source>
        <dbReference type="ARBA" id="ARBA00023186"/>
    </source>
</evidence>
<dbReference type="Proteomes" id="UP001057474">
    <property type="component" value="Chromosome"/>
</dbReference>
<feature type="compositionally biased region" description="Basic and acidic residues" evidence="3">
    <location>
        <begin position="279"/>
        <end position="321"/>
    </location>
</feature>
<dbReference type="Pfam" id="PF00226">
    <property type="entry name" value="DnaJ"/>
    <property type="match status" value="1"/>
</dbReference>
<feature type="region of interest" description="Disordered" evidence="3">
    <location>
        <begin position="433"/>
        <end position="496"/>
    </location>
</feature>
<feature type="compositionally biased region" description="Polar residues" evidence="3">
    <location>
        <begin position="470"/>
        <end position="496"/>
    </location>
</feature>
<protein>
    <submittedName>
        <fullName evidence="5">J domain-containing protein</fullName>
    </submittedName>
</protein>
<dbReference type="CDD" id="cd06257">
    <property type="entry name" value="DnaJ"/>
    <property type="match status" value="1"/>
</dbReference>
<feature type="region of interest" description="Disordered" evidence="3">
    <location>
        <begin position="209"/>
        <end position="243"/>
    </location>
</feature>
<accession>A0ABY4Y8J4</accession>
<dbReference type="Gene3D" id="1.10.287.110">
    <property type="entry name" value="DnaJ domain"/>
    <property type="match status" value="1"/>
</dbReference>
<evidence type="ECO:0000313" key="5">
    <source>
        <dbReference type="EMBL" id="USQ13932.1"/>
    </source>
</evidence>
<evidence type="ECO:0000259" key="4">
    <source>
        <dbReference type="PROSITE" id="PS50076"/>
    </source>
</evidence>
<organism evidence="5 6">
    <name type="scientific">Legionella lytica</name>
    <dbReference type="NCBI Taxonomy" id="96232"/>
    <lineage>
        <taxon>Bacteria</taxon>
        <taxon>Pseudomonadati</taxon>
        <taxon>Pseudomonadota</taxon>
        <taxon>Gammaproteobacteria</taxon>
        <taxon>Legionellales</taxon>
        <taxon>Legionellaceae</taxon>
        <taxon>Legionella</taxon>
    </lineage>
</organism>
<proteinExistence type="predicted"/>
<dbReference type="InterPro" id="IPR001623">
    <property type="entry name" value="DnaJ_domain"/>
</dbReference>
<dbReference type="SUPFAM" id="SSF46565">
    <property type="entry name" value="Chaperone J-domain"/>
    <property type="match status" value="1"/>
</dbReference>
<dbReference type="SMART" id="SM00271">
    <property type="entry name" value="DnaJ"/>
    <property type="match status" value="1"/>
</dbReference>
<feature type="region of interest" description="Disordered" evidence="3">
    <location>
        <begin position="90"/>
        <end position="112"/>
    </location>
</feature>
<feature type="region of interest" description="Disordered" evidence="3">
    <location>
        <begin position="272"/>
        <end position="321"/>
    </location>
</feature>
<dbReference type="InterPro" id="IPR036869">
    <property type="entry name" value="J_dom_sf"/>
</dbReference>
<keyword evidence="1" id="KW-0143">Chaperone</keyword>
<evidence type="ECO:0000313" key="6">
    <source>
        <dbReference type="Proteomes" id="UP001057474"/>
    </source>
</evidence>
<gene>
    <name evidence="5" type="ORF">J2N86_00855</name>
</gene>
<evidence type="ECO:0000256" key="2">
    <source>
        <dbReference type="SAM" id="Coils"/>
    </source>
</evidence>
<feature type="compositionally biased region" description="Polar residues" evidence="3">
    <location>
        <begin position="450"/>
        <end position="459"/>
    </location>
</feature>
<feature type="compositionally biased region" description="Polar residues" evidence="3">
    <location>
        <begin position="217"/>
        <end position="238"/>
    </location>
</feature>
<keyword evidence="6" id="KW-1185">Reference proteome</keyword>